<dbReference type="EMBL" id="RSCO01000023">
    <property type="protein sequence ID" value="RYM95118.1"/>
    <property type="molecule type" value="Genomic_DNA"/>
</dbReference>
<gene>
    <name evidence="1" type="ORF">PG2011B_0890</name>
</gene>
<proteinExistence type="predicted"/>
<organism evidence="1 2">
    <name type="scientific">Bifidobacterium animalis subsp. lactis</name>
    <name type="common">Bifidobacterium lactis</name>
    <dbReference type="NCBI Taxonomy" id="302911"/>
    <lineage>
        <taxon>Bacteria</taxon>
        <taxon>Bacillati</taxon>
        <taxon>Actinomycetota</taxon>
        <taxon>Actinomycetes</taxon>
        <taxon>Bifidobacteriales</taxon>
        <taxon>Bifidobacteriaceae</taxon>
        <taxon>Bifidobacterium</taxon>
    </lineage>
</organism>
<reference evidence="1 2" key="1">
    <citation type="journal article" date="2019" name="Appl. Environ. Microbiol.">
        <title>Dissecting the evolutionary development of the Bifidobacterium animalis species through comparative genomics analyses.</title>
        <authorList>
            <person name="Lugli G.A."/>
            <person name="Mancino W."/>
            <person name="Milani C."/>
            <person name="Duranti S."/>
            <person name="Mancabelli L."/>
            <person name="Napoli S."/>
            <person name="Mangifesta M."/>
            <person name="Viappiani A."/>
            <person name="Anzalone R."/>
            <person name="Longhi G."/>
            <person name="van Sinderen D."/>
            <person name="Ventura M."/>
            <person name="Turroni F."/>
        </authorList>
    </citation>
    <scope>NUCLEOTIDE SEQUENCE [LARGE SCALE GENOMIC DNA]</scope>
    <source>
        <strain evidence="1 2">2011B</strain>
    </source>
</reference>
<dbReference type="Proteomes" id="UP000293613">
    <property type="component" value="Unassembled WGS sequence"/>
</dbReference>
<sequence length="65" mass="7372">MCMTLRYRQLAHMFGMSIEFSQPGKPDDGIWGDGICCYLGGCGTRPTIEQVFDFCVELMYDTAYT</sequence>
<protein>
    <submittedName>
        <fullName evidence="1">Uncharacterized protein</fullName>
    </submittedName>
</protein>
<evidence type="ECO:0000313" key="1">
    <source>
        <dbReference type="EMBL" id="RYM95118.1"/>
    </source>
</evidence>
<name>A0A8B3RIC8_BIFAN</name>
<comment type="caution">
    <text evidence="1">The sequence shown here is derived from an EMBL/GenBank/DDBJ whole genome shotgun (WGS) entry which is preliminary data.</text>
</comment>
<evidence type="ECO:0000313" key="2">
    <source>
        <dbReference type="Proteomes" id="UP000293613"/>
    </source>
</evidence>
<dbReference type="AlphaFoldDB" id="A0A8B3RIC8"/>
<accession>A0A8B3RIC8</accession>